<keyword evidence="2" id="KW-1185">Reference proteome</keyword>
<proteinExistence type="predicted"/>
<gene>
    <name evidence="1" type="ORF">C8D72_3032</name>
</gene>
<accession>A0A3D9DTD7</accession>
<evidence type="ECO:0000313" key="2">
    <source>
        <dbReference type="Proteomes" id="UP000256334"/>
    </source>
</evidence>
<dbReference type="EMBL" id="QRDJ01000009">
    <property type="protein sequence ID" value="REC93684.1"/>
    <property type="molecule type" value="Genomic_DNA"/>
</dbReference>
<sequence>MNISDRQRRRGRPDVLQRHFHGPVHFPGSPWQWWLADNDRAYEAARRMDQHLCGSEDDSVTTLRERKGRSIFRIQATPGDFFAKEIALPSLRKRFGALLGVQNRLFGHDHGSAEVDNTLTLNERTGQGLDVLCLGELLRGGIPDHQLLIQPWLEGWINLGEAFSAADSHQRRVLLQGLEDLLRAFHHARICHLDINTGNLMVSTQDPQAPLRAIDCARMTTGVTQPAVSTALQIGKMLRELYGRDEADFATRYAQARAMQHRIADKEGVNEATDTLLALSLRYRLSKNLSRRKLVTASFVNIDGPSLEQSVRASHKNADVPAIVWNHDHPALAEEDTVYSNR</sequence>
<protein>
    <recommendedName>
        <fullName evidence="3">Lipopolysaccharide kinase (Kdo/WaaP) family protein</fullName>
    </recommendedName>
</protein>
<reference evidence="1 2" key="1">
    <citation type="submission" date="2018-07" db="EMBL/GenBank/DDBJ databases">
        <title>Genomic Encyclopedia of Type Strains, Phase IV (KMG-IV): sequencing the most valuable type-strain genomes for metagenomic binning, comparative biology and taxonomic classification.</title>
        <authorList>
            <person name="Goeker M."/>
        </authorList>
    </citation>
    <scope>NUCLEOTIDE SEQUENCE [LARGE SCALE GENOMIC DNA]</scope>
    <source>
        <strain evidence="1 2">DSM 14324</strain>
    </source>
</reference>
<comment type="caution">
    <text evidence="1">The sequence shown here is derived from an EMBL/GenBank/DDBJ whole genome shotgun (WGS) entry which is preliminary data.</text>
</comment>
<dbReference type="RefSeq" id="WP_115855262.1">
    <property type="nucleotide sequence ID" value="NZ_QRDJ01000009.1"/>
</dbReference>
<dbReference type="Proteomes" id="UP000256334">
    <property type="component" value="Unassembled WGS sequence"/>
</dbReference>
<evidence type="ECO:0008006" key="3">
    <source>
        <dbReference type="Google" id="ProtNLM"/>
    </source>
</evidence>
<evidence type="ECO:0000313" key="1">
    <source>
        <dbReference type="EMBL" id="REC93684.1"/>
    </source>
</evidence>
<organism evidence="1 2">
    <name type="scientific">Kushneria indalinina DSM 14324</name>
    <dbReference type="NCBI Taxonomy" id="1122140"/>
    <lineage>
        <taxon>Bacteria</taxon>
        <taxon>Pseudomonadati</taxon>
        <taxon>Pseudomonadota</taxon>
        <taxon>Gammaproteobacteria</taxon>
        <taxon>Oceanospirillales</taxon>
        <taxon>Halomonadaceae</taxon>
        <taxon>Kushneria</taxon>
    </lineage>
</organism>
<name>A0A3D9DTD7_9GAMM</name>
<dbReference type="AlphaFoldDB" id="A0A3D9DTD7"/>
<dbReference type="SUPFAM" id="SSF56112">
    <property type="entry name" value="Protein kinase-like (PK-like)"/>
    <property type="match status" value="1"/>
</dbReference>
<dbReference type="OrthoDB" id="6180290at2"/>
<dbReference type="InterPro" id="IPR011009">
    <property type="entry name" value="Kinase-like_dom_sf"/>
</dbReference>